<dbReference type="GO" id="GO:0035721">
    <property type="term" value="P:intraciliary retrograde transport"/>
    <property type="evidence" value="ECO:0007669"/>
    <property type="project" value="TreeGrafter"/>
</dbReference>
<dbReference type="PANTHER" id="PTHR15722">
    <property type="entry name" value="IFT140/172-RELATED"/>
    <property type="match status" value="1"/>
</dbReference>
<evidence type="ECO:0000256" key="2">
    <source>
        <dbReference type="ARBA" id="ARBA00022574"/>
    </source>
</evidence>
<evidence type="ECO:0000256" key="4">
    <source>
        <dbReference type="ARBA" id="ARBA00023069"/>
    </source>
</evidence>
<reference evidence="7" key="2">
    <citation type="submission" date="2025-09" db="UniProtKB">
        <authorList>
            <consortium name="Ensembl"/>
        </authorList>
    </citation>
    <scope>IDENTIFICATION</scope>
</reference>
<evidence type="ECO:0000256" key="1">
    <source>
        <dbReference type="ARBA" id="ARBA00004138"/>
    </source>
</evidence>
<dbReference type="GO" id="GO:0036064">
    <property type="term" value="C:ciliary basal body"/>
    <property type="evidence" value="ECO:0007669"/>
    <property type="project" value="TreeGrafter"/>
</dbReference>
<dbReference type="InterPro" id="IPR056154">
    <property type="entry name" value="Beta-prop_IFT140_1st"/>
</dbReference>
<dbReference type="GO" id="GO:0030991">
    <property type="term" value="C:intraciliary transport particle A"/>
    <property type="evidence" value="ECO:0007669"/>
    <property type="project" value="TreeGrafter"/>
</dbReference>
<proteinExistence type="predicted"/>
<dbReference type="InterPro" id="IPR036322">
    <property type="entry name" value="WD40_repeat_dom_sf"/>
</dbReference>
<accession>A0A8B9G528</accession>
<keyword evidence="3" id="KW-0677">Repeat</keyword>
<reference evidence="7" key="1">
    <citation type="submission" date="2025-08" db="UniProtKB">
        <authorList>
            <consortium name="Ensembl"/>
        </authorList>
    </citation>
    <scope>IDENTIFICATION</scope>
</reference>
<dbReference type="Gene3D" id="2.130.10.10">
    <property type="entry name" value="YVTN repeat-like/Quinoprotein amine dehydrogenase"/>
    <property type="match status" value="1"/>
</dbReference>
<protein>
    <recommendedName>
        <fullName evidence="6">IFT140 first beta-propeller domain-containing protein</fullName>
    </recommendedName>
</protein>
<evidence type="ECO:0000313" key="7">
    <source>
        <dbReference type="Ensembl" id="ENSACOP00000020006.1"/>
    </source>
</evidence>
<dbReference type="Proteomes" id="UP000694522">
    <property type="component" value="Unplaced"/>
</dbReference>
<dbReference type="InterPro" id="IPR015943">
    <property type="entry name" value="WD40/YVTN_repeat-like_dom_sf"/>
</dbReference>
<feature type="domain" description="IFT140 first beta-propeller" evidence="6">
    <location>
        <begin position="2"/>
        <end position="131"/>
    </location>
</feature>
<evidence type="ECO:0000256" key="5">
    <source>
        <dbReference type="ARBA" id="ARBA00023273"/>
    </source>
</evidence>
<comment type="subcellular location">
    <subcellularLocation>
        <location evidence="1">Cell projection</location>
        <location evidence="1">Cilium</location>
    </subcellularLocation>
</comment>
<sequence length="161" mass="17883">MAMYVTHRIEAPDSVTSTSHIAWHPLHPLLAVASVSTASGGCVDIYLEQGEHGSDAHVERSFQVTSLSWHPSRPILAAGWETGEVVILNKQDKEHHAVPPHHNTTITVLSWSTNGTRLVSGDRVSAVVLNKYLNMTKQSQCICWHEWSLILCSFNCCSWKD</sequence>
<dbReference type="GO" id="GO:0005930">
    <property type="term" value="C:axoneme"/>
    <property type="evidence" value="ECO:0007669"/>
    <property type="project" value="TreeGrafter"/>
</dbReference>
<dbReference type="PANTHER" id="PTHR15722:SF7">
    <property type="entry name" value="INTRAFLAGELLAR TRANSPORT PROTEIN 140 HOMOLOG"/>
    <property type="match status" value="1"/>
</dbReference>
<keyword evidence="2" id="KW-0853">WD repeat</keyword>
<keyword evidence="8" id="KW-1185">Reference proteome</keyword>
<dbReference type="SUPFAM" id="SSF50978">
    <property type="entry name" value="WD40 repeat-like"/>
    <property type="match status" value="1"/>
</dbReference>
<name>A0A8B9G528_9PSIT</name>
<dbReference type="AlphaFoldDB" id="A0A8B9G528"/>
<evidence type="ECO:0000259" key="6">
    <source>
        <dbReference type="Pfam" id="PF23383"/>
    </source>
</evidence>
<keyword evidence="5" id="KW-0966">Cell projection</keyword>
<dbReference type="Pfam" id="PF23383">
    <property type="entry name" value="Beta-prop_IFT140_1st"/>
    <property type="match status" value="1"/>
</dbReference>
<evidence type="ECO:0000313" key="8">
    <source>
        <dbReference type="Proteomes" id="UP000694522"/>
    </source>
</evidence>
<dbReference type="Ensembl" id="ENSACOT00000020728.1">
    <property type="protein sequence ID" value="ENSACOP00000020006.1"/>
    <property type="gene ID" value="ENSACOG00000013775.1"/>
</dbReference>
<evidence type="ECO:0000256" key="3">
    <source>
        <dbReference type="ARBA" id="ARBA00022737"/>
    </source>
</evidence>
<organism evidence="7 8">
    <name type="scientific">Amazona collaria</name>
    <name type="common">yellow-billed parrot</name>
    <dbReference type="NCBI Taxonomy" id="241587"/>
    <lineage>
        <taxon>Eukaryota</taxon>
        <taxon>Metazoa</taxon>
        <taxon>Chordata</taxon>
        <taxon>Craniata</taxon>
        <taxon>Vertebrata</taxon>
        <taxon>Euteleostomi</taxon>
        <taxon>Archelosauria</taxon>
        <taxon>Archosauria</taxon>
        <taxon>Dinosauria</taxon>
        <taxon>Saurischia</taxon>
        <taxon>Theropoda</taxon>
        <taxon>Coelurosauria</taxon>
        <taxon>Aves</taxon>
        <taxon>Neognathae</taxon>
        <taxon>Neoaves</taxon>
        <taxon>Telluraves</taxon>
        <taxon>Australaves</taxon>
        <taxon>Psittaciformes</taxon>
        <taxon>Psittacidae</taxon>
        <taxon>Amazona</taxon>
    </lineage>
</organism>
<keyword evidence="4" id="KW-0969">Cilium</keyword>